<gene>
    <name evidence="2" type="ORF">AGOR_G00191300</name>
</gene>
<evidence type="ECO:0000313" key="3">
    <source>
        <dbReference type="Proteomes" id="UP000829720"/>
    </source>
</evidence>
<name>A0A8T3CW55_9TELE</name>
<keyword evidence="3" id="KW-1185">Reference proteome</keyword>
<feature type="region of interest" description="Disordered" evidence="1">
    <location>
        <begin position="105"/>
        <end position="177"/>
    </location>
</feature>
<accession>A0A8T3CW55</accession>
<feature type="compositionally biased region" description="Acidic residues" evidence="1">
    <location>
        <begin position="129"/>
        <end position="143"/>
    </location>
</feature>
<sequence>MQKEMEIQGLHVRLAIEISRTLPDKMKTVLLFSSLLCVSLAFPVGDSESNEELMQMYRLYSTLQHQQSNPAEAQPAAPGVNQAAAQPQLPAQGIFFPGMAGMLKGEESEEEVVPQDGVGTMPAQSPNSEEAEAAEAEGAEAEGAEAGGPEAGVAEAEPALPGTQGPETVAMGIPTDVAPPAATVDTVVMDTAVNPSPDAAEVIAVAVVAVAELPADPAPADLSLSVDSPDLSVKDNMAVTPLTDAEAAPPQPIQ</sequence>
<dbReference type="EMBL" id="JAERUA010000018">
    <property type="protein sequence ID" value="KAI1887534.1"/>
    <property type="molecule type" value="Genomic_DNA"/>
</dbReference>
<dbReference type="AlphaFoldDB" id="A0A8T3CW55"/>
<protein>
    <submittedName>
        <fullName evidence="2">Uncharacterized protein</fullName>
    </submittedName>
</protein>
<dbReference type="Proteomes" id="UP000829720">
    <property type="component" value="Unassembled WGS sequence"/>
</dbReference>
<proteinExistence type="predicted"/>
<reference evidence="2" key="1">
    <citation type="submission" date="2021-01" db="EMBL/GenBank/DDBJ databases">
        <authorList>
            <person name="Zahm M."/>
            <person name="Roques C."/>
            <person name="Cabau C."/>
            <person name="Klopp C."/>
            <person name="Donnadieu C."/>
            <person name="Jouanno E."/>
            <person name="Lampietro C."/>
            <person name="Louis A."/>
            <person name="Herpin A."/>
            <person name="Echchiki A."/>
            <person name="Berthelot C."/>
            <person name="Parey E."/>
            <person name="Roest-Crollius H."/>
            <person name="Braasch I."/>
            <person name="Postlethwait J."/>
            <person name="Bobe J."/>
            <person name="Montfort J."/>
            <person name="Bouchez O."/>
            <person name="Begum T."/>
            <person name="Mejri S."/>
            <person name="Adams A."/>
            <person name="Chen W.-J."/>
            <person name="Guiguen Y."/>
        </authorList>
    </citation>
    <scope>NUCLEOTIDE SEQUENCE</scope>
    <source>
        <tissue evidence="2">Blood</tissue>
    </source>
</reference>
<feature type="region of interest" description="Disordered" evidence="1">
    <location>
        <begin position="65"/>
        <end position="85"/>
    </location>
</feature>
<organism evidence="2 3">
    <name type="scientific">Albula goreensis</name>
    <dbReference type="NCBI Taxonomy" id="1534307"/>
    <lineage>
        <taxon>Eukaryota</taxon>
        <taxon>Metazoa</taxon>
        <taxon>Chordata</taxon>
        <taxon>Craniata</taxon>
        <taxon>Vertebrata</taxon>
        <taxon>Euteleostomi</taxon>
        <taxon>Actinopterygii</taxon>
        <taxon>Neopterygii</taxon>
        <taxon>Teleostei</taxon>
        <taxon>Albuliformes</taxon>
        <taxon>Albulidae</taxon>
        <taxon>Albula</taxon>
    </lineage>
</organism>
<comment type="caution">
    <text evidence="2">The sequence shown here is derived from an EMBL/GenBank/DDBJ whole genome shotgun (WGS) entry which is preliminary data.</text>
</comment>
<evidence type="ECO:0000256" key="1">
    <source>
        <dbReference type="SAM" id="MobiDB-lite"/>
    </source>
</evidence>
<evidence type="ECO:0000313" key="2">
    <source>
        <dbReference type="EMBL" id="KAI1887534.1"/>
    </source>
</evidence>